<reference evidence="2" key="1">
    <citation type="submission" date="2022-11" db="UniProtKB">
        <authorList>
            <consortium name="WormBaseParasite"/>
        </authorList>
    </citation>
    <scope>IDENTIFICATION</scope>
</reference>
<dbReference type="AlphaFoldDB" id="A0A915E6B8"/>
<dbReference type="WBParaSite" id="jg3031">
    <property type="protein sequence ID" value="jg3031"/>
    <property type="gene ID" value="jg3031"/>
</dbReference>
<organism evidence="1 2">
    <name type="scientific">Ditylenchus dipsaci</name>
    <dbReference type="NCBI Taxonomy" id="166011"/>
    <lineage>
        <taxon>Eukaryota</taxon>
        <taxon>Metazoa</taxon>
        <taxon>Ecdysozoa</taxon>
        <taxon>Nematoda</taxon>
        <taxon>Chromadorea</taxon>
        <taxon>Rhabditida</taxon>
        <taxon>Tylenchina</taxon>
        <taxon>Tylenchomorpha</taxon>
        <taxon>Sphaerularioidea</taxon>
        <taxon>Anguinidae</taxon>
        <taxon>Anguininae</taxon>
        <taxon>Ditylenchus</taxon>
    </lineage>
</organism>
<accession>A0A915E6B8</accession>
<dbReference type="Proteomes" id="UP000887574">
    <property type="component" value="Unplaced"/>
</dbReference>
<evidence type="ECO:0000313" key="1">
    <source>
        <dbReference type="Proteomes" id="UP000887574"/>
    </source>
</evidence>
<name>A0A915E6B8_9BILA</name>
<keyword evidence="1" id="KW-1185">Reference proteome</keyword>
<protein>
    <submittedName>
        <fullName evidence="2">Uncharacterized protein</fullName>
    </submittedName>
</protein>
<evidence type="ECO:0000313" key="2">
    <source>
        <dbReference type="WBParaSite" id="jg3031"/>
    </source>
</evidence>
<sequence>MKQALHSKLGNVSGNSELSALVDEAATRMAENNLDTACRMITKVHVSGLCCNAICGFEPYVPKMPKDFVQQALSYPVDGFENAVRRAYSKSTAN</sequence>
<proteinExistence type="predicted"/>